<dbReference type="OrthoDB" id="9805070at2"/>
<dbReference type="PANTHER" id="PTHR21666">
    <property type="entry name" value="PEPTIDASE-RELATED"/>
    <property type="match status" value="1"/>
</dbReference>
<sequence length="424" mass="45408">MSQTRPSAVFGKRKEPHTIIIAHGDDIRHFTIRPWMAALCGSVLAAVAIGYLLATSYLVLRDDLIGATVARQARLQQAYEDRISALRTQVDRITSRQLLDQRLMEDKVAELLDRQEELSERNGRMLPLLEKATGAAAGTSDIPIPPAKPEVRADIVLSNAYAASGVANSAAAALARITSRSPAIQGESVSVADRADLIFVTINKSLREIETRQIKKIRTLTENAYKTADTIVSALESAGLKIDETYGSSDAGGPLVPISGAETFDSEVEELDEALSKLDNVRNAATKLPIANPAPGRVVTSGFGVRRDPLIGKPAFHAGIDFRASVGLPVRATGAGTVSRAAWNGGYGRMVEIDHGNGLTTRFAHLSEIKVSDGQTVEAGQLLGLAGSSGRSTGPHIHYEIRRNEKPLNPVKFLKVGKEIGTLL</sequence>
<dbReference type="KEGG" id="meso:BSQ44_11800"/>
<keyword evidence="8" id="KW-1133">Transmembrane helix</keyword>
<dbReference type="RefSeq" id="WP_072604306.1">
    <property type="nucleotide sequence ID" value="NZ_CP018171.1"/>
</dbReference>
<dbReference type="AlphaFoldDB" id="A0A1L3SRH2"/>
<dbReference type="InterPro" id="IPR016047">
    <property type="entry name" value="M23ase_b-sheet_dom"/>
</dbReference>
<keyword evidence="11" id="KW-1185">Reference proteome</keyword>
<evidence type="ECO:0000313" key="11">
    <source>
        <dbReference type="Proteomes" id="UP000182840"/>
    </source>
</evidence>
<dbReference type="InterPro" id="IPR050570">
    <property type="entry name" value="Cell_wall_metabolism_enzyme"/>
</dbReference>
<organism evidence="10 11">
    <name type="scientific">Aquibium oceanicum</name>
    <dbReference type="NCBI Taxonomy" id="1670800"/>
    <lineage>
        <taxon>Bacteria</taxon>
        <taxon>Pseudomonadati</taxon>
        <taxon>Pseudomonadota</taxon>
        <taxon>Alphaproteobacteria</taxon>
        <taxon>Hyphomicrobiales</taxon>
        <taxon>Phyllobacteriaceae</taxon>
        <taxon>Aquibium</taxon>
    </lineage>
</organism>
<evidence type="ECO:0000256" key="4">
    <source>
        <dbReference type="ARBA" id="ARBA00022801"/>
    </source>
</evidence>
<keyword evidence="3" id="KW-0479">Metal-binding</keyword>
<dbReference type="GO" id="GO:0006508">
    <property type="term" value="P:proteolysis"/>
    <property type="evidence" value="ECO:0007669"/>
    <property type="project" value="UniProtKB-KW"/>
</dbReference>
<name>A0A1L3SRH2_9HYPH</name>
<evidence type="ECO:0000256" key="5">
    <source>
        <dbReference type="ARBA" id="ARBA00022833"/>
    </source>
</evidence>
<keyword evidence="5" id="KW-0862">Zinc</keyword>
<comment type="cofactor">
    <cofactor evidence="1">
        <name>Zn(2+)</name>
        <dbReference type="ChEBI" id="CHEBI:29105"/>
    </cofactor>
</comment>
<dbReference type="FunFam" id="2.70.70.10:FF:000006">
    <property type="entry name" value="M23 family peptidase"/>
    <property type="match status" value="1"/>
</dbReference>
<keyword evidence="6" id="KW-0482">Metalloprotease</keyword>
<evidence type="ECO:0000313" key="10">
    <source>
        <dbReference type="EMBL" id="APH71970.1"/>
    </source>
</evidence>
<accession>A0A1L3SRH2</accession>
<feature type="transmembrane region" description="Helical" evidence="8">
    <location>
        <begin position="35"/>
        <end position="60"/>
    </location>
</feature>
<evidence type="ECO:0000256" key="8">
    <source>
        <dbReference type="SAM" id="Phobius"/>
    </source>
</evidence>
<evidence type="ECO:0000256" key="7">
    <source>
        <dbReference type="SAM" id="Coils"/>
    </source>
</evidence>
<protein>
    <recommendedName>
        <fullName evidence="9">M23ase beta-sheet core domain-containing protein</fullName>
    </recommendedName>
</protein>
<evidence type="ECO:0000256" key="1">
    <source>
        <dbReference type="ARBA" id="ARBA00001947"/>
    </source>
</evidence>
<dbReference type="SUPFAM" id="SSF51261">
    <property type="entry name" value="Duplicated hybrid motif"/>
    <property type="match status" value="1"/>
</dbReference>
<dbReference type="Proteomes" id="UP000182840">
    <property type="component" value="Chromosome"/>
</dbReference>
<dbReference type="EMBL" id="CP018171">
    <property type="protein sequence ID" value="APH71970.1"/>
    <property type="molecule type" value="Genomic_DNA"/>
</dbReference>
<evidence type="ECO:0000256" key="2">
    <source>
        <dbReference type="ARBA" id="ARBA00022670"/>
    </source>
</evidence>
<keyword evidence="8" id="KW-0472">Membrane</keyword>
<dbReference type="InterPro" id="IPR011055">
    <property type="entry name" value="Dup_hybrid_motif"/>
</dbReference>
<keyword evidence="8" id="KW-0812">Transmembrane</keyword>
<keyword evidence="4" id="KW-0378">Hydrolase</keyword>
<dbReference type="Pfam" id="PF01551">
    <property type="entry name" value="Peptidase_M23"/>
    <property type="match status" value="1"/>
</dbReference>
<dbReference type="GO" id="GO:0046872">
    <property type="term" value="F:metal ion binding"/>
    <property type="evidence" value="ECO:0007669"/>
    <property type="project" value="UniProtKB-KW"/>
</dbReference>
<proteinExistence type="predicted"/>
<dbReference type="Gene3D" id="2.70.70.10">
    <property type="entry name" value="Glucose Permease (Domain IIA)"/>
    <property type="match status" value="1"/>
</dbReference>
<dbReference type="STRING" id="1670800.BSQ44_11800"/>
<dbReference type="GO" id="GO:0004222">
    <property type="term" value="F:metalloendopeptidase activity"/>
    <property type="evidence" value="ECO:0007669"/>
    <property type="project" value="TreeGrafter"/>
</dbReference>
<evidence type="ECO:0000256" key="3">
    <source>
        <dbReference type="ARBA" id="ARBA00022723"/>
    </source>
</evidence>
<evidence type="ECO:0000259" key="9">
    <source>
        <dbReference type="Pfam" id="PF01551"/>
    </source>
</evidence>
<gene>
    <name evidence="10" type="ORF">BSQ44_11800</name>
</gene>
<dbReference type="PANTHER" id="PTHR21666:SF288">
    <property type="entry name" value="CELL DIVISION PROTEIN YTFB"/>
    <property type="match status" value="1"/>
</dbReference>
<keyword evidence="7" id="KW-0175">Coiled coil</keyword>
<evidence type="ECO:0000256" key="6">
    <source>
        <dbReference type="ARBA" id="ARBA00023049"/>
    </source>
</evidence>
<feature type="domain" description="M23ase beta-sheet core" evidence="9">
    <location>
        <begin position="316"/>
        <end position="410"/>
    </location>
</feature>
<reference evidence="11" key="1">
    <citation type="submission" date="2016-11" db="EMBL/GenBank/DDBJ databases">
        <title>Mesorhizobium oceanicum sp. nov., isolated from deep seawater in South China Sea.</title>
        <authorList>
            <person name="Fu G.-Y."/>
        </authorList>
    </citation>
    <scope>NUCLEOTIDE SEQUENCE [LARGE SCALE GENOMIC DNA]</scope>
    <source>
        <strain evidence="11">B7</strain>
    </source>
</reference>
<keyword evidence="2" id="KW-0645">Protease</keyword>
<feature type="coiled-coil region" evidence="7">
    <location>
        <begin position="261"/>
        <end position="288"/>
    </location>
</feature>
<dbReference type="CDD" id="cd12797">
    <property type="entry name" value="M23_peptidase"/>
    <property type="match status" value="1"/>
</dbReference>